<dbReference type="AlphaFoldDB" id="A0A6A6H6F8"/>
<name>A0A6A6H6F8_VIRVR</name>
<accession>A0A6A6H6F8</accession>
<proteinExistence type="predicted"/>
<reference evidence="1" key="1">
    <citation type="journal article" date="2020" name="Stud. Mycol.">
        <title>101 Dothideomycetes genomes: a test case for predicting lifestyles and emergence of pathogens.</title>
        <authorList>
            <person name="Haridas S."/>
            <person name="Albert R."/>
            <person name="Binder M."/>
            <person name="Bloem J."/>
            <person name="Labutti K."/>
            <person name="Salamov A."/>
            <person name="Andreopoulos B."/>
            <person name="Baker S."/>
            <person name="Barry K."/>
            <person name="Bills G."/>
            <person name="Bluhm B."/>
            <person name="Cannon C."/>
            <person name="Castanera R."/>
            <person name="Culley D."/>
            <person name="Daum C."/>
            <person name="Ezra D."/>
            <person name="Gonzalez J."/>
            <person name="Henrissat B."/>
            <person name="Kuo A."/>
            <person name="Liang C."/>
            <person name="Lipzen A."/>
            <person name="Lutzoni F."/>
            <person name="Magnuson J."/>
            <person name="Mondo S."/>
            <person name="Nolan M."/>
            <person name="Ohm R."/>
            <person name="Pangilinan J."/>
            <person name="Park H.-J."/>
            <person name="Ramirez L."/>
            <person name="Alfaro M."/>
            <person name="Sun H."/>
            <person name="Tritt A."/>
            <person name="Yoshinaga Y."/>
            <person name="Zwiers L.-H."/>
            <person name="Turgeon B."/>
            <person name="Goodwin S."/>
            <person name="Spatafora J."/>
            <person name="Crous P."/>
            <person name="Grigoriev I."/>
        </authorList>
    </citation>
    <scope>NUCLEOTIDE SEQUENCE</scope>
    <source>
        <strain evidence="1">Tuck. ex Michener</strain>
    </source>
</reference>
<evidence type="ECO:0000313" key="2">
    <source>
        <dbReference type="Proteomes" id="UP000800092"/>
    </source>
</evidence>
<evidence type="ECO:0000313" key="1">
    <source>
        <dbReference type="EMBL" id="KAF2233602.1"/>
    </source>
</evidence>
<feature type="non-terminal residue" evidence="1">
    <location>
        <position position="1"/>
    </location>
</feature>
<protein>
    <submittedName>
        <fullName evidence="1">Uncharacterized protein</fullName>
    </submittedName>
</protein>
<gene>
    <name evidence="1" type="ORF">EV356DRAFT_559861</name>
</gene>
<dbReference type="EMBL" id="ML991805">
    <property type="protein sequence ID" value="KAF2233602.1"/>
    <property type="molecule type" value="Genomic_DNA"/>
</dbReference>
<sequence>RFHTRSNAHSEFYHESHTSAHNHSNVHVIESSFPFSRWQAVVFRQTADRESPDVL</sequence>
<keyword evidence="2" id="KW-1185">Reference proteome</keyword>
<dbReference type="Proteomes" id="UP000800092">
    <property type="component" value="Unassembled WGS sequence"/>
</dbReference>
<organism evidence="1 2">
    <name type="scientific">Viridothelium virens</name>
    <name type="common">Speckled blister lichen</name>
    <name type="synonym">Trypethelium virens</name>
    <dbReference type="NCBI Taxonomy" id="1048519"/>
    <lineage>
        <taxon>Eukaryota</taxon>
        <taxon>Fungi</taxon>
        <taxon>Dikarya</taxon>
        <taxon>Ascomycota</taxon>
        <taxon>Pezizomycotina</taxon>
        <taxon>Dothideomycetes</taxon>
        <taxon>Dothideomycetes incertae sedis</taxon>
        <taxon>Trypetheliales</taxon>
        <taxon>Trypetheliaceae</taxon>
        <taxon>Viridothelium</taxon>
    </lineage>
</organism>